<comment type="caution">
    <text evidence="2">The sequence shown here is derived from an EMBL/GenBank/DDBJ whole genome shotgun (WGS) entry which is preliminary data.</text>
</comment>
<organism evidence="2 3">
    <name type="scientific">Edaphobacter modestus</name>
    <dbReference type="NCBI Taxonomy" id="388466"/>
    <lineage>
        <taxon>Bacteria</taxon>
        <taxon>Pseudomonadati</taxon>
        <taxon>Acidobacteriota</taxon>
        <taxon>Terriglobia</taxon>
        <taxon>Terriglobales</taxon>
        <taxon>Acidobacteriaceae</taxon>
        <taxon>Edaphobacter</taxon>
    </lineage>
</organism>
<name>A0A4Q7YPW6_9BACT</name>
<dbReference type="EMBL" id="SHKW01000001">
    <property type="protein sequence ID" value="RZU38765.1"/>
    <property type="molecule type" value="Genomic_DNA"/>
</dbReference>
<feature type="domain" description="ABM" evidence="1">
    <location>
        <begin position="6"/>
        <end position="56"/>
    </location>
</feature>
<evidence type="ECO:0000313" key="2">
    <source>
        <dbReference type="EMBL" id="RZU38765.1"/>
    </source>
</evidence>
<protein>
    <submittedName>
        <fullName evidence="2">Antibiotic biosynthesis monooxygenase</fullName>
    </submittedName>
</protein>
<gene>
    <name evidence="2" type="ORF">BDD14_0037</name>
</gene>
<evidence type="ECO:0000259" key="1">
    <source>
        <dbReference type="Pfam" id="PF03992"/>
    </source>
</evidence>
<sequence>MPEATNLAFFHARRGQRAALGAALAARVEPTRLEAGCLNYDLHRSVDDADAAVIATRRISCP</sequence>
<keyword evidence="2" id="KW-0560">Oxidoreductase</keyword>
<dbReference type="SUPFAM" id="SSF54909">
    <property type="entry name" value="Dimeric alpha+beta barrel"/>
    <property type="match status" value="1"/>
</dbReference>
<dbReference type="InterPro" id="IPR011008">
    <property type="entry name" value="Dimeric_a/b-barrel"/>
</dbReference>
<dbReference type="Pfam" id="PF03992">
    <property type="entry name" value="ABM"/>
    <property type="match status" value="1"/>
</dbReference>
<dbReference type="GO" id="GO:0004497">
    <property type="term" value="F:monooxygenase activity"/>
    <property type="evidence" value="ECO:0007669"/>
    <property type="project" value="UniProtKB-KW"/>
</dbReference>
<dbReference type="OrthoDB" id="287932at2"/>
<accession>A0A4Q7YPW6</accession>
<dbReference type="Proteomes" id="UP000292958">
    <property type="component" value="Unassembled WGS sequence"/>
</dbReference>
<keyword evidence="3" id="KW-1185">Reference proteome</keyword>
<keyword evidence="2" id="KW-0503">Monooxygenase</keyword>
<reference evidence="2 3" key="1">
    <citation type="submission" date="2019-02" db="EMBL/GenBank/DDBJ databases">
        <title>Genomic Encyclopedia of Archaeal and Bacterial Type Strains, Phase II (KMG-II): from individual species to whole genera.</title>
        <authorList>
            <person name="Goeker M."/>
        </authorList>
    </citation>
    <scope>NUCLEOTIDE SEQUENCE [LARGE SCALE GENOMIC DNA]</scope>
    <source>
        <strain evidence="2 3">DSM 18101</strain>
    </source>
</reference>
<dbReference type="RefSeq" id="WP_130417063.1">
    <property type="nucleotide sequence ID" value="NZ_SHKW01000001.1"/>
</dbReference>
<evidence type="ECO:0000313" key="3">
    <source>
        <dbReference type="Proteomes" id="UP000292958"/>
    </source>
</evidence>
<proteinExistence type="predicted"/>
<dbReference type="AlphaFoldDB" id="A0A4Q7YPW6"/>
<dbReference type="Gene3D" id="3.30.70.100">
    <property type="match status" value="1"/>
</dbReference>
<dbReference type="InterPro" id="IPR007138">
    <property type="entry name" value="ABM_dom"/>
</dbReference>